<dbReference type="PANTHER" id="PTHR30480:SF13">
    <property type="entry name" value="BETA-HEXOSAMINIDASE"/>
    <property type="match status" value="1"/>
</dbReference>
<evidence type="ECO:0000256" key="3">
    <source>
        <dbReference type="ARBA" id="ARBA00012663"/>
    </source>
</evidence>
<keyword evidence="5 7" id="KW-0326">Glycosidase</keyword>
<evidence type="ECO:0000313" key="7">
    <source>
        <dbReference type="EMBL" id="QCI68795.1"/>
    </source>
</evidence>
<accession>A0A4D7BDZ4</accession>
<dbReference type="GO" id="GO:0004563">
    <property type="term" value="F:beta-N-acetylhexosaminidase activity"/>
    <property type="evidence" value="ECO:0007669"/>
    <property type="project" value="UniProtKB-EC"/>
</dbReference>
<name>A0A4D7BDZ4_9HYPH</name>
<reference evidence="7 8" key="1">
    <citation type="submission" date="2019-04" db="EMBL/GenBank/DDBJ databases">
        <title>Phreatobacter aquaticus sp. nov.</title>
        <authorList>
            <person name="Choi A."/>
        </authorList>
    </citation>
    <scope>NUCLEOTIDE SEQUENCE [LARGE SCALE GENOMIC DNA]</scope>
    <source>
        <strain evidence="7 8">KCTC 52518</strain>
    </source>
</reference>
<evidence type="ECO:0000256" key="2">
    <source>
        <dbReference type="ARBA" id="ARBA00005336"/>
    </source>
</evidence>
<dbReference type="InterPro" id="IPR017853">
    <property type="entry name" value="GH"/>
</dbReference>
<dbReference type="AlphaFoldDB" id="A0A4D7BDZ4"/>
<dbReference type="GO" id="GO:0009254">
    <property type="term" value="P:peptidoglycan turnover"/>
    <property type="evidence" value="ECO:0007669"/>
    <property type="project" value="TreeGrafter"/>
</dbReference>
<dbReference type="Pfam" id="PF00933">
    <property type="entry name" value="Glyco_hydro_3"/>
    <property type="match status" value="1"/>
</dbReference>
<evidence type="ECO:0000256" key="5">
    <source>
        <dbReference type="ARBA" id="ARBA00023295"/>
    </source>
</evidence>
<dbReference type="PANTHER" id="PTHR30480">
    <property type="entry name" value="BETA-HEXOSAMINIDASE-RELATED"/>
    <property type="match status" value="1"/>
</dbReference>
<dbReference type="GO" id="GO:0005975">
    <property type="term" value="P:carbohydrate metabolic process"/>
    <property type="evidence" value="ECO:0007669"/>
    <property type="project" value="InterPro"/>
</dbReference>
<dbReference type="Proteomes" id="UP000298781">
    <property type="component" value="Chromosome"/>
</dbReference>
<organism evidence="7 8">
    <name type="scientific">Phreatobacter stygius</name>
    <dbReference type="NCBI Taxonomy" id="1940610"/>
    <lineage>
        <taxon>Bacteria</taxon>
        <taxon>Pseudomonadati</taxon>
        <taxon>Pseudomonadota</taxon>
        <taxon>Alphaproteobacteria</taxon>
        <taxon>Hyphomicrobiales</taxon>
        <taxon>Phreatobacteraceae</taxon>
        <taxon>Phreatobacter</taxon>
    </lineage>
</organism>
<feature type="domain" description="Glycoside hydrolase family 3 N-terminal" evidence="6">
    <location>
        <begin position="30"/>
        <end position="314"/>
    </location>
</feature>
<evidence type="ECO:0000256" key="1">
    <source>
        <dbReference type="ARBA" id="ARBA00001231"/>
    </source>
</evidence>
<dbReference type="NCBIfam" id="NF003740">
    <property type="entry name" value="PRK05337.1"/>
    <property type="match status" value="1"/>
</dbReference>
<dbReference type="EC" id="3.2.1.52" evidence="3"/>
<proteinExistence type="inferred from homology"/>
<dbReference type="InterPro" id="IPR050226">
    <property type="entry name" value="NagZ_Beta-hexosaminidase"/>
</dbReference>
<dbReference type="OrthoDB" id="9786661at2"/>
<gene>
    <name evidence="7" type="primary">nagZ</name>
    <name evidence="7" type="ORF">E8M01_33915</name>
</gene>
<dbReference type="RefSeq" id="WP_136964210.1">
    <property type="nucleotide sequence ID" value="NZ_CP039690.1"/>
</dbReference>
<evidence type="ECO:0000256" key="4">
    <source>
        <dbReference type="ARBA" id="ARBA00022801"/>
    </source>
</evidence>
<comment type="similarity">
    <text evidence="2">Belongs to the glycosyl hydrolase 3 family.</text>
</comment>
<dbReference type="SUPFAM" id="SSF51445">
    <property type="entry name" value="(Trans)glycosidases"/>
    <property type="match status" value="1"/>
</dbReference>
<protein>
    <recommendedName>
        <fullName evidence="3">beta-N-acetylhexosaminidase</fullName>
        <ecNumber evidence="3">3.2.1.52</ecNumber>
    </recommendedName>
</protein>
<dbReference type="InterPro" id="IPR036962">
    <property type="entry name" value="Glyco_hydro_3_N_sf"/>
</dbReference>
<dbReference type="Gene3D" id="3.20.20.300">
    <property type="entry name" value="Glycoside hydrolase, family 3, N-terminal domain"/>
    <property type="match status" value="1"/>
</dbReference>
<dbReference type="KEGG" id="pstg:E8M01_33915"/>
<evidence type="ECO:0000259" key="6">
    <source>
        <dbReference type="Pfam" id="PF00933"/>
    </source>
</evidence>
<comment type="catalytic activity">
    <reaction evidence="1">
        <text>Hydrolysis of terminal non-reducing N-acetyl-D-hexosamine residues in N-acetyl-beta-D-hexosaminides.</text>
        <dbReference type="EC" id="3.2.1.52"/>
    </reaction>
</comment>
<dbReference type="InterPro" id="IPR001764">
    <property type="entry name" value="Glyco_hydro_3_N"/>
</dbReference>
<sequence length="354" mass="37817">MAVHAFIAGCAGTVLTPDEIAFYRDLDPWGLIVFKRNCDNPDQIRRLVDSFRAIGGRADAPILIDQEGGRVQRLGPPHWPKYPAGRAFSRIAANDPLVGREMARLGARLIAHDLKSLGITVDCLPVLDVPVEGAHSIIGDRAYGEGPDIVAGFGRAAAEGLLAGGVLPVIKHIPGHGRAVADSHDALPVVEASRDSLEATDFKPFRTLTDMPLAMTAHVVYAAIDAKRPATTSRQVMREVIRGTIGYDGLVMTDDLSMNALSGTLAERTRASFRAGCDMALHCNGRVAEMAAVAAETPVLAGKARRRAEAALARIRHEPEPLDVAEAKARFFEVLERASMTASTGFAPTHALSV</sequence>
<keyword evidence="4 7" id="KW-0378">Hydrolase</keyword>
<keyword evidence="8" id="KW-1185">Reference proteome</keyword>
<dbReference type="EMBL" id="CP039690">
    <property type="protein sequence ID" value="QCI68795.1"/>
    <property type="molecule type" value="Genomic_DNA"/>
</dbReference>
<evidence type="ECO:0000313" key="8">
    <source>
        <dbReference type="Proteomes" id="UP000298781"/>
    </source>
</evidence>